<keyword evidence="3 6" id="KW-0812">Transmembrane</keyword>
<protein>
    <submittedName>
        <fullName evidence="7">Iron permease FTR1</fullName>
    </submittedName>
</protein>
<feature type="transmembrane region" description="Helical" evidence="6">
    <location>
        <begin position="42"/>
        <end position="62"/>
    </location>
</feature>
<reference evidence="7 8" key="1">
    <citation type="journal article" date="2009" name="Stand. Genomic Sci.">
        <title>Complete genome sequence of Stackebrandtia nassauensis type strain (LLR-40K-21).</title>
        <authorList>
            <person name="Munk C."/>
            <person name="Lapidus A."/>
            <person name="Copeland A."/>
            <person name="Jando M."/>
            <person name="Mayilraj S."/>
            <person name="Glavina Del Rio T."/>
            <person name="Nolan M."/>
            <person name="Chen F."/>
            <person name="Lucas S."/>
            <person name="Tice H."/>
            <person name="Cheng J.F."/>
            <person name="Han C."/>
            <person name="Detter J.C."/>
            <person name="Bruce D."/>
            <person name="Goodwin L."/>
            <person name="Chain P."/>
            <person name="Pitluck S."/>
            <person name="Goker M."/>
            <person name="Ovchinikova G."/>
            <person name="Pati A."/>
            <person name="Ivanova N."/>
            <person name="Mavromatis K."/>
            <person name="Chen A."/>
            <person name="Palaniappan K."/>
            <person name="Land M."/>
            <person name="Hauser L."/>
            <person name="Chang Y.J."/>
            <person name="Jeffries C.D."/>
            <person name="Bristow J."/>
            <person name="Eisen J.A."/>
            <person name="Markowitz V."/>
            <person name="Hugenholtz P."/>
            <person name="Kyrpides N.C."/>
            <person name="Klenk H.P."/>
        </authorList>
    </citation>
    <scope>NUCLEOTIDE SEQUENCE [LARGE SCALE GENOMIC DNA]</scope>
    <source>
        <strain evidence="8">DSM 44728 / CIP 108903 / NRRL B-16338 / NBRC 102104 / LLR-40K-21</strain>
    </source>
</reference>
<dbReference type="HOGENOM" id="CLU_077905_0_0_11"/>
<evidence type="ECO:0000313" key="8">
    <source>
        <dbReference type="Proteomes" id="UP000000844"/>
    </source>
</evidence>
<dbReference type="Proteomes" id="UP000000844">
    <property type="component" value="Chromosome"/>
</dbReference>
<dbReference type="RefSeq" id="WP_013020887.1">
    <property type="nucleotide sequence ID" value="NC_013947.1"/>
</dbReference>
<dbReference type="PANTHER" id="PTHR31632">
    <property type="entry name" value="IRON TRANSPORTER FTH1"/>
    <property type="match status" value="1"/>
</dbReference>
<dbReference type="STRING" id="446470.Snas_5686"/>
<dbReference type="GO" id="GO:0015093">
    <property type="term" value="F:ferrous iron transmembrane transporter activity"/>
    <property type="evidence" value="ECO:0007669"/>
    <property type="project" value="TreeGrafter"/>
</dbReference>
<dbReference type="eggNOG" id="COG0672">
    <property type="taxonomic scope" value="Bacteria"/>
</dbReference>
<feature type="transmembrane region" description="Helical" evidence="6">
    <location>
        <begin position="115"/>
        <end position="133"/>
    </location>
</feature>
<comment type="subcellular location">
    <subcellularLocation>
        <location evidence="1">Membrane</location>
        <topology evidence="1">Multi-pass membrane protein</topology>
    </subcellularLocation>
</comment>
<feature type="transmembrane region" description="Helical" evidence="6">
    <location>
        <begin position="247"/>
        <end position="266"/>
    </location>
</feature>
<dbReference type="PANTHER" id="PTHR31632:SF2">
    <property type="entry name" value="PLASMA MEMBRANE IRON PERMEASE"/>
    <property type="match status" value="1"/>
</dbReference>
<evidence type="ECO:0000313" key="7">
    <source>
        <dbReference type="EMBL" id="ADD45316.1"/>
    </source>
</evidence>
<comment type="similarity">
    <text evidence="2">Belongs to the oxidase-dependent Fe transporter (OFeT) (TC 9.A.10.1) family.</text>
</comment>
<feature type="transmembrane region" description="Helical" evidence="6">
    <location>
        <begin position="74"/>
        <end position="94"/>
    </location>
</feature>
<dbReference type="EMBL" id="CP001778">
    <property type="protein sequence ID" value="ADD45316.1"/>
    <property type="molecule type" value="Genomic_DNA"/>
</dbReference>
<evidence type="ECO:0000256" key="2">
    <source>
        <dbReference type="ARBA" id="ARBA00008333"/>
    </source>
</evidence>
<dbReference type="KEGG" id="sna:Snas_5686"/>
<evidence type="ECO:0000256" key="4">
    <source>
        <dbReference type="ARBA" id="ARBA00022989"/>
    </source>
</evidence>
<dbReference type="InterPro" id="IPR004923">
    <property type="entry name" value="FTR1/Fip1/EfeU"/>
</dbReference>
<dbReference type="GO" id="GO:0033573">
    <property type="term" value="C:high-affinity iron permease complex"/>
    <property type="evidence" value="ECO:0007669"/>
    <property type="project" value="InterPro"/>
</dbReference>
<organism evidence="7 8">
    <name type="scientific">Stackebrandtia nassauensis (strain DSM 44728 / CIP 108903 / NRRL B-16338 / NBRC 102104 / LLR-40K-21)</name>
    <dbReference type="NCBI Taxonomy" id="446470"/>
    <lineage>
        <taxon>Bacteria</taxon>
        <taxon>Bacillati</taxon>
        <taxon>Actinomycetota</taxon>
        <taxon>Actinomycetes</taxon>
        <taxon>Glycomycetales</taxon>
        <taxon>Glycomycetaceae</taxon>
        <taxon>Stackebrandtia</taxon>
    </lineage>
</organism>
<feature type="transmembrane region" description="Helical" evidence="6">
    <location>
        <begin position="6"/>
        <end position="30"/>
    </location>
</feature>
<evidence type="ECO:0000256" key="5">
    <source>
        <dbReference type="ARBA" id="ARBA00023136"/>
    </source>
</evidence>
<dbReference type="Pfam" id="PF03239">
    <property type="entry name" value="FTR1"/>
    <property type="match status" value="1"/>
</dbReference>
<feature type="transmembrane region" description="Helical" evidence="6">
    <location>
        <begin position="182"/>
        <end position="202"/>
    </location>
</feature>
<accession>D3PXY7</accession>
<dbReference type="AlphaFoldDB" id="D3PXY7"/>
<name>D3PXY7_STANL</name>
<gene>
    <name evidence="7" type="ordered locus">Snas_5686</name>
</gene>
<sequence length="287" mass="31063">MFDTLFATFLIGLREGLEATLIVSILVAYLVKSDKRKYLPHVWGGVAAAVVITVIAWAVQHYGTRELTPDGRELFEAITSILAVCFVTWMIFWMRKAARRIAGELRAKLEQAIKMGPVAVVTMAFLAVIREGLETAVILETQTTASQGGTEALLAAIVGIAVSVAIGVGIYYGAVKINLSRFFTWTGVLLIFVAAGIFKYGIHDFQEVGALPGLNTFAFDISGWYAQDSWYGNLLEGMFNITATPSVVETIAWVAYVVPALTFFLWPSGKKPAPAAAPKSEETASAS</sequence>
<keyword evidence="4 6" id="KW-1133">Transmembrane helix</keyword>
<keyword evidence="5 6" id="KW-0472">Membrane</keyword>
<evidence type="ECO:0000256" key="6">
    <source>
        <dbReference type="SAM" id="Phobius"/>
    </source>
</evidence>
<keyword evidence="8" id="KW-1185">Reference proteome</keyword>
<evidence type="ECO:0000256" key="1">
    <source>
        <dbReference type="ARBA" id="ARBA00004141"/>
    </source>
</evidence>
<feature type="transmembrane region" description="Helical" evidence="6">
    <location>
        <begin position="153"/>
        <end position="175"/>
    </location>
</feature>
<proteinExistence type="inferred from homology"/>
<dbReference type="NCBIfam" id="NF041756">
    <property type="entry name" value="EfeU"/>
    <property type="match status" value="1"/>
</dbReference>
<evidence type="ECO:0000256" key="3">
    <source>
        <dbReference type="ARBA" id="ARBA00022692"/>
    </source>
</evidence>